<sequence>MEMISTVQSSSKKKVAASVAALFTVLLLFTFRPVLGNEHERSSINGEGENILLMSRGTTEIHRKLLGVSTDCRYQESRPKRKESGRIELDRIRGGDNCSNSDIIVSQSPTSSMPHGIPTFSVEILNNCFTGCNISGIHLKCGWFSSVNLINPKIFKRLKFDDCLVNDGKPLLNGSLINFKYSTTRLFPLSVSSVICG</sequence>
<dbReference type="EMBL" id="JAATIP010000191">
    <property type="protein sequence ID" value="KAF4361543.1"/>
    <property type="molecule type" value="Genomic_DNA"/>
</dbReference>
<gene>
    <name evidence="2" type="ORF">F8388_007559</name>
</gene>
<dbReference type="GO" id="GO:0001709">
    <property type="term" value="P:cell fate determination"/>
    <property type="evidence" value="ECO:0007669"/>
    <property type="project" value="TreeGrafter"/>
</dbReference>
<comment type="caution">
    <text evidence="2">The sequence shown here is derived from an EMBL/GenBank/DDBJ whole genome shotgun (WGS) entry which is preliminary data.</text>
</comment>
<dbReference type="PANTHER" id="PTHR33184">
    <property type="entry name" value="PROTEIN TAPETUM DETERMINANT 1-LIKE-RELATED"/>
    <property type="match status" value="1"/>
</dbReference>
<proteinExistence type="predicted"/>
<protein>
    <recommendedName>
        <fullName evidence="4">Protein TAPETUM DETERMINANT 1</fullName>
    </recommendedName>
</protein>
<organism evidence="2 3">
    <name type="scientific">Cannabis sativa</name>
    <name type="common">Hemp</name>
    <name type="synonym">Marijuana</name>
    <dbReference type="NCBI Taxonomy" id="3483"/>
    <lineage>
        <taxon>Eukaryota</taxon>
        <taxon>Viridiplantae</taxon>
        <taxon>Streptophyta</taxon>
        <taxon>Embryophyta</taxon>
        <taxon>Tracheophyta</taxon>
        <taxon>Spermatophyta</taxon>
        <taxon>Magnoliopsida</taxon>
        <taxon>eudicotyledons</taxon>
        <taxon>Gunneridae</taxon>
        <taxon>Pentapetalae</taxon>
        <taxon>rosids</taxon>
        <taxon>fabids</taxon>
        <taxon>Rosales</taxon>
        <taxon>Cannabaceae</taxon>
        <taxon>Cannabis</taxon>
    </lineage>
</organism>
<dbReference type="AlphaFoldDB" id="A0A7J6ESY8"/>
<name>A0A7J6ESY8_CANSA</name>
<dbReference type="Pfam" id="PF24068">
    <property type="entry name" value="TPD1_C"/>
    <property type="match status" value="1"/>
</dbReference>
<reference evidence="2 3" key="1">
    <citation type="journal article" date="2020" name="bioRxiv">
        <title>Sequence and annotation of 42 cannabis genomes reveals extensive copy number variation in cannabinoid synthesis and pathogen resistance genes.</title>
        <authorList>
            <person name="Mckernan K.J."/>
            <person name="Helbert Y."/>
            <person name="Kane L.T."/>
            <person name="Ebling H."/>
            <person name="Zhang L."/>
            <person name="Liu B."/>
            <person name="Eaton Z."/>
            <person name="Mclaughlin S."/>
            <person name="Kingan S."/>
            <person name="Baybayan P."/>
            <person name="Concepcion G."/>
            <person name="Jordan M."/>
            <person name="Riva A."/>
            <person name="Barbazuk W."/>
            <person name="Harkins T."/>
        </authorList>
    </citation>
    <scope>NUCLEOTIDE SEQUENCE [LARGE SCALE GENOMIC DNA]</scope>
    <source>
        <strain evidence="3">cv. Jamaican Lion 4</strain>
        <tissue evidence="2">Leaf</tissue>
    </source>
</reference>
<dbReference type="PANTHER" id="PTHR33184:SF67">
    <property type="entry name" value="PROTEIN TAPETUM DETERMINANT 1"/>
    <property type="match status" value="1"/>
</dbReference>
<dbReference type="InterPro" id="IPR040361">
    <property type="entry name" value="TPD1"/>
</dbReference>
<evidence type="ECO:0000313" key="2">
    <source>
        <dbReference type="EMBL" id="KAF4361543.1"/>
    </source>
</evidence>
<keyword evidence="1" id="KW-0732">Signal</keyword>
<evidence type="ECO:0000256" key="1">
    <source>
        <dbReference type="ARBA" id="ARBA00022729"/>
    </source>
</evidence>
<evidence type="ECO:0000313" key="3">
    <source>
        <dbReference type="Proteomes" id="UP000525078"/>
    </source>
</evidence>
<dbReference type="Proteomes" id="UP000525078">
    <property type="component" value="Unassembled WGS sequence"/>
</dbReference>
<accession>A0A7J6ESY8</accession>
<evidence type="ECO:0008006" key="4">
    <source>
        <dbReference type="Google" id="ProtNLM"/>
    </source>
</evidence>